<evidence type="ECO:0000256" key="7">
    <source>
        <dbReference type="ARBA" id="ARBA00023033"/>
    </source>
</evidence>
<keyword evidence="6" id="KW-0560">Oxidoreductase</keyword>
<dbReference type="PANTHER" id="PTHR43876:SF7">
    <property type="entry name" value="UBIQUINONE BIOSYNTHESIS MONOOXYGENASE COQ6, MITOCHONDRIAL"/>
    <property type="match status" value="1"/>
</dbReference>
<evidence type="ECO:0000256" key="6">
    <source>
        <dbReference type="ARBA" id="ARBA00023002"/>
    </source>
</evidence>
<dbReference type="GO" id="GO:0071949">
    <property type="term" value="F:FAD binding"/>
    <property type="evidence" value="ECO:0007669"/>
    <property type="project" value="InterPro"/>
</dbReference>
<dbReference type="InterPro" id="IPR002938">
    <property type="entry name" value="FAD-bd"/>
</dbReference>
<reference evidence="9 10" key="1">
    <citation type="submission" date="2018-03" db="EMBL/GenBank/DDBJ databases">
        <title>A gene transfer event suggests a long-term partnership between eustigmatophyte algae and a novel lineage of endosymbiotic bacteria.</title>
        <authorList>
            <person name="Yurchenko T."/>
            <person name="Sevcikova T."/>
            <person name="Pribyl P."/>
            <person name="El Karkouri K."/>
            <person name="Klimes V."/>
            <person name="Amaral R."/>
            <person name="Zbrankova V."/>
            <person name="Kim E."/>
            <person name="Raoult D."/>
            <person name="Santos L.M.A."/>
            <person name="Elias M."/>
        </authorList>
    </citation>
    <scope>NUCLEOTIDE SEQUENCE [LARGE SCALE GENOMIC DNA]</scope>
    <source>
        <strain evidence="9">CCALA 838</strain>
    </source>
</reference>
<dbReference type="OrthoDB" id="9796623at2"/>
<evidence type="ECO:0000256" key="4">
    <source>
        <dbReference type="ARBA" id="ARBA00022630"/>
    </source>
</evidence>
<dbReference type="PRINTS" id="PR00420">
    <property type="entry name" value="RNGMNOXGNASE"/>
</dbReference>
<dbReference type="Proteomes" id="UP000241762">
    <property type="component" value="Chromosome"/>
</dbReference>
<sequence length="385" mass="43437">MKDIVILGCGYSGMIAALALSHKGISSTIIEKSPCTGKFLQDPRTISINLKSKDFLEEINLWKHLREYAADVNDIYVMHNYQPETLRFSKNELGLSGALGYMIDGGSLKQTLFSLVKENKLIKLTKSVGYNDVSFDGEVCNLTLEDGTLLKPDLVIVSDGRNSIIKDKYFGYSVNKCYGEAAFVFNIWHEKAHNNAAIEHFLPTGPFATLPLLDQNESAVVWSVESELASMYKLLDKRELTHQIQKILGNFWGEVKITNDIQLFNLTAQVTDKYFFKNLVLVGDAAHHIHPLAGQGLNLGIIDIASLSKIISRYFNLGLELNEIALKDYQKSRKYDNLKMFFATDFIDKIFRNQSLPSKVIKKVGFNFLNCFPRLKNQIIKATMS</sequence>
<evidence type="ECO:0000256" key="1">
    <source>
        <dbReference type="ARBA" id="ARBA00001974"/>
    </source>
</evidence>
<evidence type="ECO:0000256" key="3">
    <source>
        <dbReference type="ARBA" id="ARBA00005349"/>
    </source>
</evidence>
<dbReference type="Gene3D" id="3.50.50.60">
    <property type="entry name" value="FAD/NAD(P)-binding domain"/>
    <property type="match status" value="2"/>
</dbReference>
<dbReference type="EMBL" id="CP027845">
    <property type="protein sequence ID" value="AVP87038.1"/>
    <property type="molecule type" value="Genomic_DNA"/>
</dbReference>
<accession>A0A2P1P6Z2</accession>
<gene>
    <name evidence="9" type="ORF">phytr_750</name>
</gene>
<dbReference type="RefSeq" id="WP_106873917.1">
    <property type="nucleotide sequence ID" value="NZ_CP027845.1"/>
</dbReference>
<evidence type="ECO:0000256" key="2">
    <source>
        <dbReference type="ARBA" id="ARBA00004749"/>
    </source>
</evidence>
<proteinExistence type="inferred from homology"/>
<dbReference type="Pfam" id="PF01494">
    <property type="entry name" value="FAD_binding_3"/>
    <property type="match status" value="1"/>
</dbReference>
<evidence type="ECO:0000313" key="9">
    <source>
        <dbReference type="EMBL" id="AVP87038.1"/>
    </source>
</evidence>
<dbReference type="NCBIfam" id="TIGR01988">
    <property type="entry name" value="Ubi-OHases"/>
    <property type="match status" value="1"/>
</dbReference>
<evidence type="ECO:0000256" key="5">
    <source>
        <dbReference type="ARBA" id="ARBA00022827"/>
    </source>
</evidence>
<comment type="pathway">
    <text evidence="2">Cofactor biosynthesis; ubiquinone biosynthesis.</text>
</comment>
<dbReference type="InterPro" id="IPR010971">
    <property type="entry name" value="UbiH/COQ6"/>
</dbReference>
<feature type="domain" description="FAD-binding" evidence="8">
    <location>
        <begin position="3"/>
        <end position="312"/>
    </location>
</feature>
<dbReference type="GO" id="GO:0004497">
    <property type="term" value="F:monooxygenase activity"/>
    <property type="evidence" value="ECO:0007669"/>
    <property type="project" value="UniProtKB-KW"/>
</dbReference>
<keyword evidence="10" id="KW-1185">Reference proteome</keyword>
<keyword evidence="5" id="KW-0274">FAD</keyword>
<dbReference type="InterPro" id="IPR018168">
    <property type="entry name" value="Ubi_Hdrlase_CS"/>
</dbReference>
<comment type="similarity">
    <text evidence="3">Belongs to the UbiH/COQ6 family.</text>
</comment>
<dbReference type="KEGG" id="ptc:phytr_750"/>
<dbReference type="InterPro" id="IPR051205">
    <property type="entry name" value="UbiH/COQ6_monooxygenase"/>
</dbReference>
<dbReference type="PROSITE" id="PS01304">
    <property type="entry name" value="UBIH"/>
    <property type="match status" value="1"/>
</dbReference>
<evidence type="ECO:0000313" key="10">
    <source>
        <dbReference type="Proteomes" id="UP000241762"/>
    </source>
</evidence>
<keyword evidence="7" id="KW-0503">Monooxygenase</keyword>
<dbReference type="InterPro" id="IPR036188">
    <property type="entry name" value="FAD/NAD-bd_sf"/>
</dbReference>
<dbReference type="PANTHER" id="PTHR43876">
    <property type="entry name" value="UBIQUINONE BIOSYNTHESIS MONOOXYGENASE COQ6, MITOCHONDRIAL"/>
    <property type="match status" value="1"/>
</dbReference>
<evidence type="ECO:0000259" key="8">
    <source>
        <dbReference type="Pfam" id="PF01494"/>
    </source>
</evidence>
<dbReference type="GO" id="GO:0016705">
    <property type="term" value="F:oxidoreductase activity, acting on paired donors, with incorporation or reduction of molecular oxygen"/>
    <property type="evidence" value="ECO:0007669"/>
    <property type="project" value="InterPro"/>
</dbReference>
<name>A0A2P1P6Z2_9RICK</name>
<dbReference type="UniPathway" id="UPA00232"/>
<comment type="cofactor">
    <cofactor evidence="1">
        <name>FAD</name>
        <dbReference type="ChEBI" id="CHEBI:57692"/>
    </cofactor>
</comment>
<protein>
    <submittedName>
        <fullName evidence="9">2-octaprenyl-6-methoxyphenyl hydroxylase</fullName>
    </submittedName>
</protein>
<keyword evidence="4" id="KW-0285">Flavoprotein</keyword>
<dbReference type="AlphaFoldDB" id="A0A2P1P6Z2"/>
<dbReference type="GO" id="GO:0006744">
    <property type="term" value="P:ubiquinone biosynthetic process"/>
    <property type="evidence" value="ECO:0007669"/>
    <property type="project" value="UniProtKB-UniPathway"/>
</dbReference>
<dbReference type="SUPFAM" id="SSF51905">
    <property type="entry name" value="FAD/NAD(P)-binding domain"/>
    <property type="match status" value="1"/>
</dbReference>
<organism evidence="9 10">
    <name type="scientific">Candidatus Phycorickettsia trachydisci</name>
    <dbReference type="NCBI Taxonomy" id="2115978"/>
    <lineage>
        <taxon>Bacteria</taxon>
        <taxon>Pseudomonadati</taxon>
        <taxon>Pseudomonadota</taxon>
        <taxon>Alphaproteobacteria</taxon>
        <taxon>Rickettsiales</taxon>
        <taxon>Rickettsiaceae</taxon>
        <taxon>Candidatus Phycorickettsia</taxon>
    </lineage>
</organism>